<proteinExistence type="predicted"/>
<dbReference type="PANTHER" id="PTHR10948:SF23">
    <property type="entry name" value="TRANSPOSASE INSI FOR INSERTION SEQUENCE ELEMENT IS30A-RELATED"/>
    <property type="match status" value="1"/>
</dbReference>
<name>A0ABN6D5I9_9BURK</name>
<dbReference type="EMBL" id="AP024238">
    <property type="protein sequence ID" value="BCO27247.1"/>
    <property type="molecule type" value="Genomic_DNA"/>
</dbReference>
<dbReference type="InterPro" id="IPR025246">
    <property type="entry name" value="IS30-like_HTH"/>
</dbReference>
<organism evidence="2 3">
    <name type="scientific">Rhodoferax lithotrophicus</name>
    <dbReference type="NCBI Taxonomy" id="2798804"/>
    <lineage>
        <taxon>Bacteria</taxon>
        <taxon>Pseudomonadati</taxon>
        <taxon>Pseudomonadota</taxon>
        <taxon>Betaproteobacteria</taxon>
        <taxon>Burkholderiales</taxon>
        <taxon>Comamonadaceae</taxon>
        <taxon>Rhodoferax</taxon>
    </lineage>
</organism>
<evidence type="ECO:0000313" key="3">
    <source>
        <dbReference type="Proteomes" id="UP000824366"/>
    </source>
</evidence>
<accession>A0ABN6D5I9</accession>
<reference evidence="2 3" key="1">
    <citation type="journal article" date="2021" name="Microbiol. Spectr.">
        <title>A Single Bacterium Capable of Oxidation and Reduction of Iron at Circumneutral pH.</title>
        <authorList>
            <person name="Kato S."/>
            <person name="Ohkuma M."/>
        </authorList>
    </citation>
    <scope>NUCLEOTIDE SEQUENCE [LARGE SCALE GENOMIC DNA]</scope>
    <source>
        <strain evidence="2 3">MIZ03</strain>
    </source>
</reference>
<dbReference type="InterPro" id="IPR009057">
    <property type="entry name" value="Homeodomain-like_sf"/>
</dbReference>
<dbReference type="RefSeq" id="WP_223912019.1">
    <property type="nucleotide sequence ID" value="NZ_AP024238.1"/>
</dbReference>
<feature type="domain" description="Transposase IS30-like HTH" evidence="1">
    <location>
        <begin position="3"/>
        <end position="45"/>
    </location>
</feature>
<keyword evidence="3" id="KW-1185">Reference proteome</keyword>
<dbReference type="Proteomes" id="UP000824366">
    <property type="component" value="Chromosome"/>
</dbReference>
<evidence type="ECO:0000259" key="1">
    <source>
        <dbReference type="Pfam" id="PF13936"/>
    </source>
</evidence>
<gene>
    <name evidence="2" type="ORF">MIZ03_2135</name>
</gene>
<dbReference type="InterPro" id="IPR051917">
    <property type="entry name" value="Transposase-Integrase"/>
</dbReference>
<sequence>MNYKHLTQEERYQIHALKRQGIKLGRIAAELCRHRTTISRELKRNVTSA</sequence>
<dbReference type="Pfam" id="PF13936">
    <property type="entry name" value="HTH_38"/>
    <property type="match status" value="1"/>
</dbReference>
<dbReference type="SUPFAM" id="SSF46689">
    <property type="entry name" value="Homeodomain-like"/>
    <property type="match status" value="1"/>
</dbReference>
<evidence type="ECO:0000313" key="2">
    <source>
        <dbReference type="EMBL" id="BCO27247.1"/>
    </source>
</evidence>
<protein>
    <recommendedName>
        <fullName evidence="1">Transposase IS30-like HTH domain-containing protein</fullName>
    </recommendedName>
</protein>
<dbReference type="PANTHER" id="PTHR10948">
    <property type="entry name" value="TRANSPOSASE"/>
    <property type="match status" value="1"/>
</dbReference>
<dbReference type="Gene3D" id="1.10.10.60">
    <property type="entry name" value="Homeodomain-like"/>
    <property type="match status" value="1"/>
</dbReference>